<dbReference type="SUPFAM" id="SSF55031">
    <property type="entry name" value="Bacterial exopeptidase dimerisation domain"/>
    <property type="match status" value="1"/>
</dbReference>
<dbReference type="InterPro" id="IPR050072">
    <property type="entry name" value="Peptidase_M20A"/>
</dbReference>
<dbReference type="CDD" id="cd03894">
    <property type="entry name" value="M20_ArgE"/>
    <property type="match status" value="1"/>
</dbReference>
<evidence type="ECO:0000256" key="1">
    <source>
        <dbReference type="ARBA" id="ARBA00001947"/>
    </source>
</evidence>
<dbReference type="InterPro" id="IPR011650">
    <property type="entry name" value="Peptidase_M20_dimer"/>
</dbReference>
<evidence type="ECO:0000313" key="11">
    <source>
        <dbReference type="EMBL" id="MBI6629448.1"/>
    </source>
</evidence>
<comment type="similarity">
    <text evidence="2">Belongs to the peptidase M20A family. ArgE subfamily.</text>
</comment>
<dbReference type="AlphaFoldDB" id="A0A934HJT8"/>
<dbReference type="NCBIfam" id="TIGR01892">
    <property type="entry name" value="AcOrn-deacetyl"/>
    <property type="match status" value="1"/>
</dbReference>
<dbReference type="Proteomes" id="UP000613255">
    <property type="component" value="Unassembled WGS sequence"/>
</dbReference>
<dbReference type="EC" id="3.5.1.16" evidence="11"/>
<evidence type="ECO:0000256" key="7">
    <source>
        <dbReference type="ARBA" id="ARBA00022801"/>
    </source>
</evidence>
<proteinExistence type="inferred from homology"/>
<accession>A0A934HJT8</accession>
<comment type="cofactor">
    <cofactor evidence="1">
        <name>Zn(2+)</name>
        <dbReference type="ChEBI" id="CHEBI:29105"/>
    </cofactor>
</comment>
<dbReference type="InterPro" id="IPR036264">
    <property type="entry name" value="Bact_exopeptidase_dim_dom"/>
</dbReference>
<feature type="domain" description="Peptidase M20 dimerisation" evidence="10">
    <location>
        <begin position="180"/>
        <end position="276"/>
    </location>
</feature>
<evidence type="ECO:0000256" key="4">
    <source>
        <dbReference type="ARBA" id="ARBA00022571"/>
    </source>
</evidence>
<dbReference type="GO" id="GO:0006526">
    <property type="term" value="P:L-arginine biosynthetic process"/>
    <property type="evidence" value="ECO:0007669"/>
    <property type="project" value="UniProtKB-KW"/>
</dbReference>
<dbReference type="PROSITE" id="PS00759">
    <property type="entry name" value="ARGE_DAPE_CPG2_2"/>
    <property type="match status" value="1"/>
</dbReference>
<dbReference type="Pfam" id="PF07687">
    <property type="entry name" value="M20_dimer"/>
    <property type="match status" value="1"/>
</dbReference>
<dbReference type="PANTHER" id="PTHR43808">
    <property type="entry name" value="ACETYLORNITHINE DEACETYLASE"/>
    <property type="match status" value="1"/>
</dbReference>
<keyword evidence="7 11" id="KW-0378">Hydrolase</keyword>
<dbReference type="RefSeq" id="WP_198685466.1">
    <property type="nucleotide sequence ID" value="NZ_JAEIJD010000003.1"/>
</dbReference>
<dbReference type="EMBL" id="JAEIJD010000003">
    <property type="protein sequence ID" value="MBI6629448.1"/>
    <property type="molecule type" value="Genomic_DNA"/>
</dbReference>
<evidence type="ECO:0000256" key="6">
    <source>
        <dbReference type="ARBA" id="ARBA00022723"/>
    </source>
</evidence>
<dbReference type="InterPro" id="IPR010169">
    <property type="entry name" value="AcOrn-deacetyl"/>
</dbReference>
<sequence>MKDTIMTHENLDIAKTHLGRLIGFDTTSALPNRAIIDHMADYFAGLGAHITILPDETGDKANLIARFGPEGKPGLVLSGHTDVVPAGGANWTTPPFEMDERDGRLYGRGSCDMKGFAACVMAAAPGFSSATLERPLYLCFSYDEEVGCLGAPAIARHLAALDVPPMLAIIGEPSEMKLITGQKGKIAMRAHVRGTAGHSSFAPSHVNALEYAARIIAMIQDRGRTYVEHGPFDPDFTVPHATMLATTIEGGIATNVTPDRCSFTFELRSIDESRARPDLDTLLSEVEAQFLPEMRAISDEAGIEWEEVFAYPAMGDATRTPGFEALRHILPEWGGKVSFGSEGGVFEVIGGVPSVIIGPGSIKQAHKADEFIEISQLDACLYFLDQVTEFAINR</sequence>
<dbReference type="GO" id="GO:0008777">
    <property type="term" value="F:acetylornithine deacetylase activity"/>
    <property type="evidence" value="ECO:0007669"/>
    <property type="project" value="UniProtKB-EC"/>
</dbReference>
<gene>
    <name evidence="11" type="primary">argE</name>
    <name evidence="11" type="ORF">JAO82_06080</name>
</gene>
<keyword evidence="12" id="KW-1185">Reference proteome</keyword>
<dbReference type="Gene3D" id="3.30.70.360">
    <property type="match status" value="1"/>
</dbReference>
<reference evidence="11" key="1">
    <citation type="submission" date="2020-12" db="EMBL/GenBank/DDBJ databases">
        <title>Pontibaca salina gen. nov., sp. nov., isolated from marine sediment.</title>
        <authorList>
            <person name="Bo J."/>
            <person name="Wang S."/>
            <person name="Song X."/>
            <person name="Du Z."/>
        </authorList>
    </citation>
    <scope>NUCLEOTIDE SEQUENCE</scope>
    <source>
        <strain evidence="11">S1109L</strain>
    </source>
</reference>
<name>A0A934HJT8_9RHOB</name>
<keyword evidence="4" id="KW-0055">Arginine biosynthesis</keyword>
<dbReference type="PANTHER" id="PTHR43808:SF31">
    <property type="entry name" value="N-ACETYL-L-CITRULLINE DEACETYLASE"/>
    <property type="match status" value="1"/>
</dbReference>
<keyword evidence="9" id="KW-0170">Cobalt</keyword>
<dbReference type="SUPFAM" id="SSF53187">
    <property type="entry name" value="Zn-dependent exopeptidases"/>
    <property type="match status" value="1"/>
</dbReference>
<evidence type="ECO:0000256" key="9">
    <source>
        <dbReference type="ARBA" id="ARBA00023285"/>
    </source>
</evidence>
<keyword evidence="6" id="KW-0479">Metal-binding</keyword>
<evidence type="ECO:0000259" key="10">
    <source>
        <dbReference type="Pfam" id="PF07687"/>
    </source>
</evidence>
<evidence type="ECO:0000256" key="3">
    <source>
        <dbReference type="ARBA" id="ARBA00022490"/>
    </source>
</evidence>
<dbReference type="Gene3D" id="3.40.630.10">
    <property type="entry name" value="Zn peptidases"/>
    <property type="match status" value="1"/>
</dbReference>
<organism evidence="11 12">
    <name type="scientific">Pontibaca salina</name>
    <dbReference type="NCBI Taxonomy" id="2795731"/>
    <lineage>
        <taxon>Bacteria</taxon>
        <taxon>Pseudomonadati</taxon>
        <taxon>Pseudomonadota</taxon>
        <taxon>Alphaproteobacteria</taxon>
        <taxon>Rhodobacterales</taxon>
        <taxon>Roseobacteraceae</taxon>
        <taxon>Pontibaca</taxon>
    </lineage>
</organism>
<dbReference type="InterPro" id="IPR002933">
    <property type="entry name" value="Peptidase_M20"/>
</dbReference>
<protein>
    <submittedName>
        <fullName evidence="11">Acetylornithine deacetylase</fullName>
        <ecNumber evidence="11">3.5.1.16</ecNumber>
    </submittedName>
</protein>
<keyword evidence="3" id="KW-0963">Cytoplasm</keyword>
<keyword evidence="8" id="KW-0862">Zinc</keyword>
<dbReference type="Pfam" id="PF01546">
    <property type="entry name" value="Peptidase_M20"/>
    <property type="match status" value="1"/>
</dbReference>
<evidence type="ECO:0000256" key="5">
    <source>
        <dbReference type="ARBA" id="ARBA00022605"/>
    </source>
</evidence>
<keyword evidence="5" id="KW-0028">Amino-acid biosynthesis</keyword>
<evidence type="ECO:0000313" key="12">
    <source>
        <dbReference type="Proteomes" id="UP000613255"/>
    </source>
</evidence>
<evidence type="ECO:0000256" key="8">
    <source>
        <dbReference type="ARBA" id="ARBA00022833"/>
    </source>
</evidence>
<dbReference type="GO" id="GO:0046872">
    <property type="term" value="F:metal ion binding"/>
    <property type="evidence" value="ECO:0007669"/>
    <property type="project" value="UniProtKB-KW"/>
</dbReference>
<comment type="caution">
    <text evidence="11">The sequence shown here is derived from an EMBL/GenBank/DDBJ whole genome shotgun (WGS) entry which is preliminary data.</text>
</comment>
<evidence type="ECO:0000256" key="2">
    <source>
        <dbReference type="ARBA" id="ARBA00005691"/>
    </source>
</evidence>
<dbReference type="InterPro" id="IPR001261">
    <property type="entry name" value="ArgE/DapE_CS"/>
</dbReference>
<dbReference type="NCBIfam" id="NF005710">
    <property type="entry name" value="PRK07522.1"/>
    <property type="match status" value="1"/>
</dbReference>